<sequence>MDAKNILFISLIVVVFICYIVISTIIRYKGIKENNEKHLKFLNELNIGDKVLLNSGIFGTLKDKNKDSYSVEISKSTVIKVLSSSIIGRG</sequence>
<dbReference type="RefSeq" id="WP_002582934.1">
    <property type="nucleotide sequence ID" value="NZ_AP019716.1"/>
</dbReference>
<name>A0A0A6PWV2_CLOBU</name>
<reference evidence="3 5" key="1">
    <citation type="submission" date="2016-01" db="EMBL/GenBank/DDBJ databases">
        <title>Characterization of the Clostridium difficile lineages that are prevalent in Hong Kong and China.</title>
        <authorList>
            <person name="Kwok J.S.-L."/>
            <person name="Lam W.-Y."/>
            <person name="Ip M."/>
            <person name="Chan T.-F."/>
            <person name="Hawkey P.M."/>
            <person name="Tsui S.K.-W."/>
        </authorList>
    </citation>
    <scope>NUCLEOTIDE SEQUENCE [LARGE SCALE GENOMIC DNA]</scope>
    <source>
        <strain evidence="3 5">300064</strain>
    </source>
</reference>
<keyword evidence="1" id="KW-0472">Membrane</keyword>
<gene>
    <name evidence="3" type="ORF">AWN73_10680</name>
    <name evidence="2" type="ORF">CBU02nite_15950</name>
    <name evidence="4" type="ORF">FF104_00575</name>
</gene>
<organism evidence="3 5">
    <name type="scientific">Clostridium butyricum</name>
    <dbReference type="NCBI Taxonomy" id="1492"/>
    <lineage>
        <taxon>Bacteria</taxon>
        <taxon>Bacillati</taxon>
        <taxon>Bacillota</taxon>
        <taxon>Clostridia</taxon>
        <taxon>Eubacteriales</taxon>
        <taxon>Clostridiaceae</taxon>
        <taxon>Clostridium</taxon>
    </lineage>
</organism>
<evidence type="ECO:0000313" key="4">
    <source>
        <dbReference type="EMBL" id="QMW89497.1"/>
    </source>
</evidence>
<dbReference type="Pfam" id="PF02699">
    <property type="entry name" value="YajC"/>
    <property type="match status" value="1"/>
</dbReference>
<dbReference type="SMART" id="SM01323">
    <property type="entry name" value="YajC"/>
    <property type="match status" value="1"/>
</dbReference>
<evidence type="ECO:0000313" key="3">
    <source>
        <dbReference type="EMBL" id="PPV16008.1"/>
    </source>
</evidence>
<reference evidence="4 7" key="2">
    <citation type="submission" date="2019-05" db="EMBL/GenBank/DDBJ databases">
        <authorList>
            <person name="Schori C."/>
            <person name="Ahrens C."/>
        </authorList>
    </citation>
    <scope>NUCLEOTIDE SEQUENCE [LARGE SCALE GENOMIC DNA]</scope>
    <source>
        <strain evidence="4 7">DSM 10702</strain>
    </source>
</reference>
<dbReference type="EMBL" id="LRDH01000095">
    <property type="protein sequence ID" value="PPV16008.1"/>
    <property type="molecule type" value="Genomic_DNA"/>
</dbReference>
<protein>
    <submittedName>
        <fullName evidence="3">Preprotein translocase subunit YajC</fullName>
    </submittedName>
</protein>
<dbReference type="AlphaFoldDB" id="A0A0A6PWV2"/>
<dbReference type="Proteomes" id="UP000238081">
    <property type="component" value="Unassembled WGS sequence"/>
</dbReference>
<dbReference type="EMBL" id="BKBC01000017">
    <property type="protein sequence ID" value="GEQ21089.1"/>
    <property type="molecule type" value="Genomic_DNA"/>
</dbReference>
<dbReference type="Proteomes" id="UP000515243">
    <property type="component" value="Chromosome 1"/>
</dbReference>
<feature type="transmembrane region" description="Helical" evidence="1">
    <location>
        <begin position="6"/>
        <end position="28"/>
    </location>
</feature>
<dbReference type="OrthoDB" id="9800132at2"/>
<evidence type="ECO:0000313" key="5">
    <source>
        <dbReference type="Proteomes" id="UP000238081"/>
    </source>
</evidence>
<keyword evidence="1" id="KW-0812">Transmembrane</keyword>
<dbReference type="KEGG" id="cbut:ATN24_00875"/>
<keyword evidence="1" id="KW-1133">Transmembrane helix</keyword>
<evidence type="ECO:0000313" key="7">
    <source>
        <dbReference type="Proteomes" id="UP000515243"/>
    </source>
</evidence>
<dbReference type="EMBL" id="CP040626">
    <property type="protein sequence ID" value="QMW89497.1"/>
    <property type="molecule type" value="Genomic_DNA"/>
</dbReference>
<evidence type="ECO:0000313" key="2">
    <source>
        <dbReference type="EMBL" id="GEQ21089.1"/>
    </source>
</evidence>
<evidence type="ECO:0000256" key="1">
    <source>
        <dbReference type="SAM" id="Phobius"/>
    </source>
</evidence>
<evidence type="ECO:0000313" key="6">
    <source>
        <dbReference type="Proteomes" id="UP000321089"/>
    </source>
</evidence>
<accession>A0A0A6PWV2</accession>
<proteinExistence type="predicted"/>
<dbReference type="Proteomes" id="UP000321089">
    <property type="component" value="Unassembled WGS sequence"/>
</dbReference>
<dbReference type="GeneID" id="92942606"/>
<reference evidence="2 6" key="3">
    <citation type="submission" date="2019-07" db="EMBL/GenBank/DDBJ databases">
        <title>Whole genome shotgun sequence of Clostridium butyricum NBRC 3858.</title>
        <authorList>
            <person name="Hosoyama A."/>
            <person name="Uohara A."/>
            <person name="Ohji S."/>
            <person name="Ichikawa N."/>
        </authorList>
    </citation>
    <scope>NUCLEOTIDE SEQUENCE [LARGE SCALE GENOMIC DNA]</scope>
    <source>
        <strain evidence="2 6">NBRC 3858</strain>
    </source>
</reference>
<dbReference type="InterPro" id="IPR003849">
    <property type="entry name" value="Preprotein_translocase_YajC"/>
</dbReference>